<reference evidence="1 2" key="1">
    <citation type="submission" date="2014-09" db="EMBL/GenBank/DDBJ databases">
        <title>Draft Genome Sequence of Porphyromonas macacae COT-192_OH2859.</title>
        <authorList>
            <person name="Wallis C."/>
            <person name="Deusch O."/>
            <person name="O'Flynn C."/>
            <person name="Davis I."/>
            <person name="Horsfall A."/>
            <person name="Kirkwood N."/>
            <person name="Harris S."/>
            <person name="Eisen J.A."/>
            <person name="Coil D.A."/>
            <person name="Darling A.E."/>
            <person name="Jospin G."/>
            <person name="Alexiev A."/>
        </authorList>
    </citation>
    <scope>NUCLEOTIDE SEQUENCE [LARGE SCALE GENOMIC DNA]</scope>
    <source>
        <strain evidence="2">COT-192 OH2859</strain>
    </source>
</reference>
<name>A0A0A2EC43_9PORP</name>
<dbReference type="RefSeq" id="WP_036872679.1">
    <property type="nucleotide sequence ID" value="NZ_JRFA01000002.1"/>
</dbReference>
<dbReference type="EMBL" id="JRFA01000002">
    <property type="protein sequence ID" value="KGN76431.1"/>
    <property type="molecule type" value="Genomic_DNA"/>
</dbReference>
<evidence type="ECO:0000313" key="1">
    <source>
        <dbReference type="EMBL" id="KGN76431.1"/>
    </source>
</evidence>
<gene>
    <name evidence="1" type="ORF">HQ47_01210</name>
</gene>
<organism evidence="1 2">
    <name type="scientific">Porphyromonas macacae</name>
    <dbReference type="NCBI Taxonomy" id="28115"/>
    <lineage>
        <taxon>Bacteria</taxon>
        <taxon>Pseudomonadati</taxon>
        <taxon>Bacteroidota</taxon>
        <taxon>Bacteroidia</taxon>
        <taxon>Bacteroidales</taxon>
        <taxon>Porphyromonadaceae</taxon>
        <taxon>Porphyromonas</taxon>
    </lineage>
</organism>
<dbReference type="Proteomes" id="UP000030103">
    <property type="component" value="Unassembled WGS sequence"/>
</dbReference>
<proteinExistence type="predicted"/>
<accession>A0A0A2EC43</accession>
<protein>
    <submittedName>
        <fullName evidence="1">Uncharacterized protein</fullName>
    </submittedName>
</protein>
<sequence>MEAIYNDSDLRDLREMIDEQELCKKRLFNIGRNMKRKVFKMIDNATNLLENYRYVSHLQNELIGDKKINDKKKCCTSREKGSTK</sequence>
<dbReference type="STRING" id="28115.HQ47_01210"/>
<evidence type="ECO:0000313" key="2">
    <source>
        <dbReference type="Proteomes" id="UP000030103"/>
    </source>
</evidence>
<keyword evidence="2" id="KW-1185">Reference proteome</keyword>
<comment type="caution">
    <text evidence="1">The sequence shown here is derived from an EMBL/GenBank/DDBJ whole genome shotgun (WGS) entry which is preliminary data.</text>
</comment>
<dbReference type="AlphaFoldDB" id="A0A0A2EC43"/>